<gene>
    <name evidence="2" type="primary">cph2_87</name>
    <name evidence="2" type="ORF">GALL_462330</name>
</gene>
<reference evidence="2" key="1">
    <citation type="submission" date="2016-10" db="EMBL/GenBank/DDBJ databases">
        <title>Sequence of Gallionella enrichment culture.</title>
        <authorList>
            <person name="Poehlein A."/>
            <person name="Muehling M."/>
            <person name="Daniel R."/>
        </authorList>
    </citation>
    <scope>NUCLEOTIDE SEQUENCE</scope>
</reference>
<dbReference type="PROSITE" id="PS50883">
    <property type="entry name" value="EAL"/>
    <property type="match status" value="1"/>
</dbReference>
<dbReference type="Gene3D" id="3.20.20.450">
    <property type="entry name" value="EAL domain"/>
    <property type="match status" value="1"/>
</dbReference>
<dbReference type="CDD" id="cd01948">
    <property type="entry name" value="EAL"/>
    <property type="match status" value="1"/>
</dbReference>
<dbReference type="InterPro" id="IPR035919">
    <property type="entry name" value="EAL_sf"/>
</dbReference>
<dbReference type="InterPro" id="IPR050706">
    <property type="entry name" value="Cyclic-di-GMP_PDE-like"/>
</dbReference>
<dbReference type="EMBL" id="MLJW01003398">
    <property type="protein sequence ID" value="OIQ72145.1"/>
    <property type="molecule type" value="Genomic_DNA"/>
</dbReference>
<protein>
    <submittedName>
        <fullName evidence="2">Phytochrome-like protein cph2</fullName>
    </submittedName>
</protein>
<name>A0A1J5PKS0_9ZZZZ</name>
<feature type="domain" description="EAL" evidence="1">
    <location>
        <begin position="1"/>
        <end position="247"/>
    </location>
</feature>
<dbReference type="PANTHER" id="PTHR33121:SF70">
    <property type="entry name" value="SIGNALING PROTEIN YKOW"/>
    <property type="match status" value="1"/>
</dbReference>
<proteinExistence type="predicted"/>
<dbReference type="AlphaFoldDB" id="A0A1J5PKS0"/>
<dbReference type="GO" id="GO:0071111">
    <property type="term" value="F:cyclic-guanylate-specific phosphodiesterase activity"/>
    <property type="evidence" value="ECO:0007669"/>
    <property type="project" value="InterPro"/>
</dbReference>
<dbReference type="PANTHER" id="PTHR33121">
    <property type="entry name" value="CYCLIC DI-GMP PHOSPHODIESTERASE PDEF"/>
    <property type="match status" value="1"/>
</dbReference>
<dbReference type="InterPro" id="IPR001633">
    <property type="entry name" value="EAL_dom"/>
</dbReference>
<dbReference type="SUPFAM" id="SSF141868">
    <property type="entry name" value="EAL domain-like"/>
    <property type="match status" value="1"/>
</dbReference>
<dbReference type="Pfam" id="PF00563">
    <property type="entry name" value="EAL"/>
    <property type="match status" value="1"/>
</dbReference>
<sequence length="252" mass="27605">MRGLQVQEFVLHYQLQVDCNGTPLGAEALVRWQHPQRGLVLPGEFITVAEESGLILPLGRQVLQAACRQLVLWAGQPAMQHWTMAVNVSAVQFAQTDFVEYVALVIEGSGANPLRLKLELTESTLVADVADVIAKMDSIKALGVSFSLDDFGTGYSSLAYLKRLRMDQLKIDQSFVRDLLTDPDDAVISQTIVSLGHNFGMQVIAEGVETEGQFQALLNMGCDAFQGYLFARPVAVEELMNEGDACVHSYGQ</sequence>
<comment type="caution">
    <text evidence="2">The sequence shown here is derived from an EMBL/GenBank/DDBJ whole genome shotgun (WGS) entry which is preliminary data.</text>
</comment>
<organism evidence="2">
    <name type="scientific">mine drainage metagenome</name>
    <dbReference type="NCBI Taxonomy" id="410659"/>
    <lineage>
        <taxon>unclassified sequences</taxon>
        <taxon>metagenomes</taxon>
        <taxon>ecological metagenomes</taxon>
    </lineage>
</organism>
<accession>A0A1J5PKS0</accession>
<evidence type="ECO:0000313" key="2">
    <source>
        <dbReference type="EMBL" id="OIQ72145.1"/>
    </source>
</evidence>
<dbReference type="SMART" id="SM00052">
    <property type="entry name" value="EAL"/>
    <property type="match status" value="1"/>
</dbReference>
<evidence type="ECO:0000259" key="1">
    <source>
        <dbReference type="PROSITE" id="PS50883"/>
    </source>
</evidence>